<protein>
    <recommendedName>
        <fullName evidence="4">FlgN family protein</fullName>
    </recommendedName>
</protein>
<organism evidence="2 3">
    <name type="scientific">Nitratidesulfovibrio vulgaris (strain DP4)</name>
    <name type="common">Desulfovibrio vulgaris</name>
    <dbReference type="NCBI Taxonomy" id="391774"/>
    <lineage>
        <taxon>Bacteria</taxon>
        <taxon>Pseudomonadati</taxon>
        <taxon>Thermodesulfobacteriota</taxon>
        <taxon>Desulfovibrionia</taxon>
        <taxon>Desulfovibrionales</taxon>
        <taxon>Desulfovibrionaceae</taxon>
        <taxon>Nitratidesulfovibrio</taxon>
    </lineage>
</organism>
<dbReference type="Proteomes" id="UP000009173">
    <property type="component" value="Chromosome"/>
</dbReference>
<proteinExistence type="predicted"/>
<dbReference type="RefSeq" id="WP_011792910.1">
    <property type="nucleotide sequence ID" value="NC_008751.1"/>
</dbReference>
<dbReference type="EMBL" id="CP000527">
    <property type="protein sequence ID" value="ABM29541.1"/>
    <property type="molecule type" value="Genomic_DNA"/>
</dbReference>
<name>A0A0H3ACM1_NITV4</name>
<dbReference type="AlphaFoldDB" id="A0A0H3ACM1"/>
<evidence type="ECO:0008006" key="4">
    <source>
        <dbReference type="Google" id="ProtNLM"/>
    </source>
</evidence>
<evidence type="ECO:0000256" key="1">
    <source>
        <dbReference type="SAM" id="Coils"/>
    </source>
</evidence>
<reference evidence="3" key="1">
    <citation type="journal article" date="2009" name="Environ. Microbiol.">
        <title>Contribution of mobile genetic elements to Desulfovibrio vulgaris genome plasticity.</title>
        <authorList>
            <person name="Walker C.B."/>
            <person name="Stolyar S."/>
            <person name="Chivian D."/>
            <person name="Pinel N."/>
            <person name="Gabster J.A."/>
            <person name="Dehal P.S."/>
            <person name="He Z."/>
            <person name="Yang Z.K."/>
            <person name="Yen H.C."/>
            <person name="Zhou J."/>
            <person name="Wall J.D."/>
            <person name="Hazen T.C."/>
            <person name="Arkin A.P."/>
            <person name="Stahl D.A."/>
        </authorList>
    </citation>
    <scope>NUCLEOTIDE SEQUENCE [LARGE SCALE GENOMIC DNA]</scope>
    <source>
        <strain evidence="3">DP4</strain>
    </source>
</reference>
<evidence type="ECO:0000313" key="3">
    <source>
        <dbReference type="Proteomes" id="UP000009173"/>
    </source>
</evidence>
<accession>A0A0H3ACM1</accession>
<dbReference type="HOGENOM" id="CLU_154431_0_0_7"/>
<dbReference type="KEGG" id="dvl:Dvul_2525"/>
<gene>
    <name evidence="2" type="ordered locus">Dvul_2525</name>
</gene>
<feature type="coiled-coil region" evidence="1">
    <location>
        <begin position="54"/>
        <end position="92"/>
    </location>
</feature>
<sequence>MTTDSLALLDEALSLGERELGALAAGDVDAADLTAAERERLLHQAWEQRAPETLDALRDRLVRLQCLQGKLTEEARRLHTQLRSQLQDNKREVRRLRGYGRAAQLTGAPVTLGHLG</sequence>
<keyword evidence="1" id="KW-0175">Coiled coil</keyword>
<evidence type="ECO:0000313" key="2">
    <source>
        <dbReference type="EMBL" id="ABM29541.1"/>
    </source>
</evidence>